<evidence type="ECO:0000313" key="2">
    <source>
        <dbReference type="EMBL" id="OQE60528.1"/>
    </source>
</evidence>
<name>A0A1V6WCC2_PENNA</name>
<keyword evidence="1" id="KW-1133">Transmembrane helix</keyword>
<proteinExistence type="predicted"/>
<accession>A0A1V6WCC2</accession>
<feature type="non-terminal residue" evidence="2">
    <location>
        <position position="60"/>
    </location>
</feature>
<gene>
    <name evidence="2" type="ORF">PENNAL_c0306G09678</name>
</gene>
<organism evidence="2 3">
    <name type="scientific">Penicillium nalgiovense</name>
    <dbReference type="NCBI Taxonomy" id="60175"/>
    <lineage>
        <taxon>Eukaryota</taxon>
        <taxon>Fungi</taxon>
        <taxon>Dikarya</taxon>
        <taxon>Ascomycota</taxon>
        <taxon>Pezizomycotina</taxon>
        <taxon>Eurotiomycetes</taxon>
        <taxon>Eurotiomycetidae</taxon>
        <taxon>Eurotiales</taxon>
        <taxon>Aspergillaceae</taxon>
        <taxon>Penicillium</taxon>
    </lineage>
</organism>
<keyword evidence="3" id="KW-1185">Reference proteome</keyword>
<comment type="caution">
    <text evidence="2">The sequence shown here is derived from an EMBL/GenBank/DDBJ whole genome shotgun (WGS) entry which is preliminary data.</text>
</comment>
<sequence length="60" mass="6790">RLEISDPTKNTIKTGRVLLVNVIYIITILFVYVTIVVRILREGAYYTKEAAADYDSNIAV</sequence>
<evidence type="ECO:0000313" key="3">
    <source>
        <dbReference type="Proteomes" id="UP000191691"/>
    </source>
</evidence>
<protein>
    <submittedName>
        <fullName evidence="2">Uncharacterized protein</fullName>
    </submittedName>
</protein>
<dbReference type="AlphaFoldDB" id="A0A1V6WCC2"/>
<evidence type="ECO:0000256" key="1">
    <source>
        <dbReference type="SAM" id="Phobius"/>
    </source>
</evidence>
<keyword evidence="1" id="KW-0812">Transmembrane</keyword>
<feature type="transmembrane region" description="Helical" evidence="1">
    <location>
        <begin position="18"/>
        <end position="40"/>
    </location>
</feature>
<keyword evidence="1" id="KW-0472">Membrane</keyword>
<dbReference type="EMBL" id="MOOB01000306">
    <property type="protein sequence ID" value="OQE60528.1"/>
    <property type="molecule type" value="Genomic_DNA"/>
</dbReference>
<reference evidence="3" key="1">
    <citation type="journal article" date="2017" name="Nat. Microbiol.">
        <title>Global analysis of biosynthetic gene clusters reveals vast potential of secondary metabolite production in Penicillium species.</title>
        <authorList>
            <person name="Nielsen J.C."/>
            <person name="Grijseels S."/>
            <person name="Prigent S."/>
            <person name="Ji B."/>
            <person name="Dainat J."/>
            <person name="Nielsen K.F."/>
            <person name="Frisvad J.C."/>
            <person name="Workman M."/>
            <person name="Nielsen J."/>
        </authorList>
    </citation>
    <scope>NUCLEOTIDE SEQUENCE [LARGE SCALE GENOMIC DNA]</scope>
    <source>
        <strain evidence="3">IBT 13039</strain>
    </source>
</reference>
<dbReference type="Proteomes" id="UP000191691">
    <property type="component" value="Unassembled WGS sequence"/>
</dbReference>
<feature type="non-terminal residue" evidence="2">
    <location>
        <position position="1"/>
    </location>
</feature>